<protein>
    <submittedName>
        <fullName evidence="3">DEAD/DEAH box helicase family protein</fullName>
    </submittedName>
</protein>
<gene>
    <name evidence="3" type="ORF">H9Q76_08080</name>
</gene>
<evidence type="ECO:0000313" key="3">
    <source>
        <dbReference type="EMBL" id="QNL98712.1"/>
    </source>
</evidence>
<sequence>MNYENILQFKGTWRVYQARVLDRAENYARDGKIHIVAAPGSGKTTLGIELIRRLQGTALVLVPTITIREQWIARIKEAFLCDGVDAEAYLSQSLKNPRAITVTTYQALHSAMTQIQDGEEDYQGFSLFQVLQDAKVDTLCLDECHHLRSEWWKSLESLKEKLIDVTTIALTATPPYDSTPAMWNRYIAMCGEIDEEITTPELVKEGSLCPHQDYVYFNYPTKQEEAEVMRYMQVHPDCEELDPEIEKHLTNSLGKIESIRQITQHEYASLHGRLHMLILTDYIRKEHEKSIGNREADVNLLGVLPLFENLRRDAQDMWSDMRLGVLCGSIIVIPAEAKDALLKTVGDSGTVTFSKLGSLPETEYVKVSAVGDSHFLIPAVTQLFADGYIQVLIGTKSLLGEGWDSPCINSLILASTVGSFMLSNQMRGRAIRTWNREPDKTSNIWHLVCLKPWYESSFGTKPETSEDYRMLTRRMEHFLGLHYTEDVIENGLARLSIIQKPFTKANVANMNATMLALSKERSRLRERWNRSLTIYPKMEVVTEVKVRDKAVPRAAFHDAVAKMIFSIFLLCAAWYMAAQTGAKTGSAWFGTLAGIFTLAGLGMLSYCFPKMFMLGSPYERLKTFGRGIRKALEKQKLLDMPDSTVVTETPEAYKHVVYLQGGSGRDGALFSRCVNEFFAPVENQKYILVKHGRQRGNDCFFAVPDCFSAKKEQAEQFTECMRPYIGAYDCVYTRAGQGNVLLQEAQKAAYANQEARCSMRRKVTGRK</sequence>
<dbReference type="SUPFAM" id="SSF52540">
    <property type="entry name" value="P-loop containing nucleoside triphosphate hydrolases"/>
    <property type="match status" value="1"/>
</dbReference>
<dbReference type="GO" id="GO:0005829">
    <property type="term" value="C:cytosol"/>
    <property type="evidence" value="ECO:0007669"/>
    <property type="project" value="TreeGrafter"/>
</dbReference>
<dbReference type="PROSITE" id="PS51192">
    <property type="entry name" value="HELICASE_ATP_BIND_1"/>
    <property type="match status" value="1"/>
</dbReference>
<feature type="transmembrane region" description="Helical" evidence="1">
    <location>
        <begin position="555"/>
        <end position="575"/>
    </location>
</feature>
<keyword evidence="3" id="KW-0378">Hydrolase</keyword>
<keyword evidence="3" id="KW-0547">Nucleotide-binding</keyword>
<dbReference type="InterPro" id="IPR006935">
    <property type="entry name" value="Helicase/UvrB_N"/>
</dbReference>
<dbReference type="GO" id="GO:0016787">
    <property type="term" value="F:hydrolase activity"/>
    <property type="evidence" value="ECO:0007669"/>
    <property type="project" value="InterPro"/>
</dbReference>
<evidence type="ECO:0000313" key="4">
    <source>
        <dbReference type="Proteomes" id="UP000515819"/>
    </source>
</evidence>
<keyword evidence="1" id="KW-0472">Membrane</keyword>
<keyword evidence="3" id="KW-0067">ATP-binding</keyword>
<proteinExistence type="predicted"/>
<dbReference type="GO" id="GO:0005524">
    <property type="term" value="F:ATP binding"/>
    <property type="evidence" value="ECO:0007669"/>
    <property type="project" value="InterPro"/>
</dbReference>
<dbReference type="AlphaFoldDB" id="A0A7G9FJI1"/>
<dbReference type="PANTHER" id="PTHR47396:SF1">
    <property type="entry name" value="ATP-DEPENDENT HELICASE IRC3-RELATED"/>
    <property type="match status" value="1"/>
</dbReference>
<dbReference type="InterPro" id="IPR014001">
    <property type="entry name" value="Helicase_ATP-bd"/>
</dbReference>
<dbReference type="KEGG" id="wcp:H9Q76_08080"/>
<keyword evidence="1" id="KW-0812">Transmembrane</keyword>
<accession>A0A7G9FJI1</accession>
<dbReference type="Proteomes" id="UP000515819">
    <property type="component" value="Chromosome"/>
</dbReference>
<dbReference type="Gene3D" id="3.40.50.300">
    <property type="entry name" value="P-loop containing nucleotide triphosphate hydrolases"/>
    <property type="match status" value="2"/>
</dbReference>
<name>A0A7G9FJI1_9FIRM</name>
<reference evidence="3 4" key="1">
    <citation type="submission" date="2020-08" db="EMBL/GenBank/DDBJ databases">
        <authorList>
            <person name="Liu C."/>
            <person name="Sun Q."/>
        </authorList>
    </citation>
    <scope>NUCLEOTIDE SEQUENCE [LARGE SCALE GENOMIC DNA]</scope>
    <source>
        <strain evidence="3 4">NSJ-4</strain>
    </source>
</reference>
<dbReference type="CDD" id="cd18785">
    <property type="entry name" value="SF2_C"/>
    <property type="match status" value="1"/>
</dbReference>
<dbReference type="InterPro" id="IPR050742">
    <property type="entry name" value="Helicase_Restrict-Modif_Enz"/>
</dbReference>
<keyword evidence="3" id="KW-0347">Helicase</keyword>
<feature type="domain" description="Helicase ATP-binding" evidence="2">
    <location>
        <begin position="24"/>
        <end position="192"/>
    </location>
</feature>
<dbReference type="RefSeq" id="WP_249320915.1">
    <property type="nucleotide sequence ID" value="NZ_CP060632.1"/>
</dbReference>
<keyword evidence="4" id="KW-1185">Reference proteome</keyword>
<evidence type="ECO:0000256" key="1">
    <source>
        <dbReference type="SAM" id="Phobius"/>
    </source>
</evidence>
<evidence type="ECO:0000259" key="2">
    <source>
        <dbReference type="PROSITE" id="PS51192"/>
    </source>
</evidence>
<dbReference type="GO" id="GO:0003677">
    <property type="term" value="F:DNA binding"/>
    <property type="evidence" value="ECO:0007669"/>
    <property type="project" value="InterPro"/>
</dbReference>
<feature type="transmembrane region" description="Helical" evidence="1">
    <location>
        <begin position="587"/>
        <end position="608"/>
    </location>
</feature>
<organism evidence="3 4">
    <name type="scientific">Wujia chipingensis</name>
    <dbReference type="NCBI Taxonomy" id="2763670"/>
    <lineage>
        <taxon>Bacteria</taxon>
        <taxon>Bacillati</taxon>
        <taxon>Bacillota</taxon>
        <taxon>Clostridia</taxon>
        <taxon>Lachnospirales</taxon>
        <taxon>Lachnospiraceae</taxon>
        <taxon>Wujia</taxon>
    </lineage>
</organism>
<dbReference type="InterPro" id="IPR027417">
    <property type="entry name" value="P-loop_NTPase"/>
</dbReference>
<dbReference type="SMART" id="SM00487">
    <property type="entry name" value="DEXDc"/>
    <property type="match status" value="1"/>
</dbReference>
<dbReference type="PANTHER" id="PTHR47396">
    <property type="entry name" value="TYPE I RESTRICTION ENZYME ECOKI R PROTEIN"/>
    <property type="match status" value="1"/>
</dbReference>
<keyword evidence="1" id="KW-1133">Transmembrane helix</keyword>
<dbReference type="EMBL" id="CP060632">
    <property type="protein sequence ID" value="QNL98712.1"/>
    <property type="molecule type" value="Genomic_DNA"/>
</dbReference>
<dbReference type="GO" id="GO:0004386">
    <property type="term" value="F:helicase activity"/>
    <property type="evidence" value="ECO:0007669"/>
    <property type="project" value="UniProtKB-KW"/>
</dbReference>
<dbReference type="Pfam" id="PF04851">
    <property type="entry name" value="ResIII"/>
    <property type="match status" value="1"/>
</dbReference>